<evidence type="ECO:0000313" key="3">
    <source>
        <dbReference type="EMBL" id="TLD91750.1"/>
    </source>
</evidence>
<reference evidence="3 4" key="2">
    <citation type="journal article" date="2016" name="Infect. Immun.">
        <title>Helicobacter saguini, a Novel Helicobacter Isolated from Cotton-Top Tamarins with Ulcerative Colitis, Has Proinflammatory Properties and Induces Typhlocolitis and Dysplasia in Gnotobiotic IL-10-/- Mice.</title>
        <authorList>
            <person name="Shen Z."/>
            <person name="Mannion A."/>
            <person name="Whary M.T."/>
            <person name="Muthupalani S."/>
            <person name="Sheh A."/>
            <person name="Feng Y."/>
            <person name="Gong G."/>
            <person name="Vandamme P."/>
            <person name="Holcombe H.R."/>
            <person name="Paster B.J."/>
            <person name="Fox J.G."/>
        </authorList>
    </citation>
    <scope>NUCLEOTIDE SEQUENCE [LARGE SCALE GENOMIC DNA]</scope>
    <source>
        <strain evidence="3 4">MIT 97-6194</strain>
    </source>
</reference>
<proteinExistence type="predicted"/>
<feature type="transmembrane region" description="Helical" evidence="1">
    <location>
        <begin position="123"/>
        <end position="142"/>
    </location>
</feature>
<comment type="caution">
    <text evidence="3">The sequence shown here is derived from an EMBL/GenBank/DDBJ whole genome shotgun (WGS) entry which is preliminary data.</text>
</comment>
<accession>A0A4U8SXN3</accession>
<feature type="transmembrane region" description="Helical" evidence="1">
    <location>
        <begin position="98"/>
        <end position="117"/>
    </location>
</feature>
<evidence type="ECO:0000313" key="2">
    <source>
        <dbReference type="EMBL" id="MWV69431.1"/>
    </source>
</evidence>
<feature type="transmembrane region" description="Helical" evidence="1">
    <location>
        <begin position="41"/>
        <end position="63"/>
    </location>
</feature>
<keyword evidence="1" id="KW-0472">Membrane</keyword>
<feature type="transmembrane region" description="Helical" evidence="1">
    <location>
        <begin position="149"/>
        <end position="166"/>
    </location>
</feature>
<evidence type="ECO:0000313" key="4">
    <source>
        <dbReference type="Proteomes" id="UP000029714"/>
    </source>
</evidence>
<evidence type="ECO:0000256" key="1">
    <source>
        <dbReference type="SAM" id="Phobius"/>
    </source>
</evidence>
<dbReference type="EMBL" id="QBIU01000001">
    <property type="protein sequence ID" value="MWV69431.1"/>
    <property type="molecule type" value="Genomic_DNA"/>
</dbReference>
<gene>
    <name evidence="2" type="ORF">DCO61_05265</name>
    <name evidence="3" type="ORF">LS64_011365</name>
</gene>
<protein>
    <submittedName>
        <fullName evidence="3">Uncharacterized protein</fullName>
    </submittedName>
</protein>
<sequence>MSMQRKRKIAKQIQGLPLYAPLKNLLESQGIDSATAGQTSWLFVSLLFALIFGICVAFILPLFEIKHYLFADGEIITRIFCFTILIHSIIVMIRLKYLITNALFFAEIYIIFILLAIRNVVILLSVGFVLFIIYMIIPIYSWRIKILDGILYFVYALVFWYGYVYSAI</sequence>
<dbReference type="OrthoDB" id="5329049at2"/>
<reference evidence="3" key="3">
    <citation type="submission" date="2018-04" db="EMBL/GenBank/DDBJ databases">
        <authorList>
            <person name="Sheh A."/>
            <person name="Shen Z."/>
            <person name="Mannion A.J."/>
            <person name="Fox J.G."/>
        </authorList>
    </citation>
    <scope>NUCLEOTIDE SEQUENCE</scope>
    <source>
        <strain evidence="3">MIT 97-6194</strain>
    </source>
</reference>
<dbReference type="RefSeq" id="WP_034573998.1">
    <property type="nucleotide sequence ID" value="NZ_JRMP02000028.1"/>
</dbReference>
<evidence type="ECO:0000313" key="5">
    <source>
        <dbReference type="Proteomes" id="UP000477070"/>
    </source>
</evidence>
<keyword evidence="1" id="KW-0812">Transmembrane</keyword>
<dbReference type="Proteomes" id="UP000477070">
    <property type="component" value="Unassembled WGS sequence"/>
</dbReference>
<keyword evidence="1" id="KW-1133">Transmembrane helix</keyword>
<keyword evidence="4" id="KW-1185">Reference proteome</keyword>
<dbReference type="Proteomes" id="UP000029714">
    <property type="component" value="Unassembled WGS sequence"/>
</dbReference>
<name>A0A4U8SXN3_9HELI</name>
<dbReference type="EMBL" id="JRMP02000028">
    <property type="protein sequence ID" value="TLD91750.1"/>
    <property type="molecule type" value="Genomic_DNA"/>
</dbReference>
<reference evidence="3 4" key="1">
    <citation type="journal article" date="2014" name="Genome Announc.">
        <title>Draft genome sequences of eight enterohepatic helicobacter species isolated from both laboratory and wild rodents.</title>
        <authorList>
            <person name="Sheh A."/>
            <person name="Shen Z."/>
            <person name="Fox J.G."/>
        </authorList>
    </citation>
    <scope>NUCLEOTIDE SEQUENCE [LARGE SCALE GENOMIC DNA]</scope>
    <source>
        <strain evidence="3 4">MIT 97-6194</strain>
    </source>
</reference>
<organism evidence="3 4">
    <name type="scientific">Helicobacter saguini</name>
    <dbReference type="NCBI Taxonomy" id="1548018"/>
    <lineage>
        <taxon>Bacteria</taxon>
        <taxon>Pseudomonadati</taxon>
        <taxon>Campylobacterota</taxon>
        <taxon>Epsilonproteobacteria</taxon>
        <taxon>Campylobacterales</taxon>
        <taxon>Helicobacteraceae</taxon>
        <taxon>Helicobacter</taxon>
    </lineage>
</organism>
<reference evidence="2 5" key="4">
    <citation type="submission" date="2019-12" db="EMBL/GenBank/DDBJ databases">
        <title>Multi-Generational Helicobacter saguini Isolates.</title>
        <authorList>
            <person name="Mannion A."/>
            <person name="Shen Z."/>
            <person name="Fox J.G."/>
        </authorList>
    </citation>
    <scope>NUCLEOTIDE SEQUENCE [LARGE SCALE GENOMIC DNA]</scope>
    <source>
        <strain evidence="2">16-048</strain>
        <strain evidence="5">16-048 (F4)</strain>
    </source>
</reference>
<dbReference type="AlphaFoldDB" id="A0A4U8SXN3"/>
<feature type="transmembrane region" description="Helical" evidence="1">
    <location>
        <begin position="75"/>
        <end position="93"/>
    </location>
</feature>